<keyword evidence="2" id="KW-1185">Reference proteome</keyword>
<dbReference type="EMBL" id="VILF01000001">
    <property type="protein sequence ID" value="MTJ42499.1"/>
    <property type="molecule type" value="Genomic_DNA"/>
</dbReference>
<dbReference type="Proteomes" id="UP001517388">
    <property type="component" value="Unassembled WGS sequence"/>
</dbReference>
<gene>
    <name evidence="1" type="ORF">FJR39_04350</name>
</gene>
<sequence>MTVNIFVQLLTGYSRHIALELVIRALELKGEVIIPSFTFLILPIVRPLTTQTAVSPDFYSINSLML</sequence>
<protein>
    <submittedName>
        <fullName evidence="1">Uncharacterized protein</fullName>
    </submittedName>
</protein>
<reference evidence="2" key="1">
    <citation type="journal article" date="2020" name="Toxins">
        <title>Phylogenomic Analysis of Secondary Metabolism in the Toxic Cyanobacterial Genera Anabaena, Dolichospermum and Aphanizomenon.</title>
        <authorList>
            <person name="Oesterholm J."/>
            <person name="Popin R.V."/>
            <person name="Fewer D.P."/>
            <person name="Sivonen K."/>
        </authorList>
    </citation>
    <scope>NUCLEOTIDE SEQUENCE [LARGE SCALE GENOMIC DNA]</scope>
    <source>
        <strain evidence="2">UHCC 0037</strain>
    </source>
</reference>
<name>A0ACC7S3V8_DOLFA</name>
<comment type="caution">
    <text evidence="1">The sequence shown here is derived from an EMBL/GenBank/DDBJ whole genome shotgun (WGS) entry which is preliminary data.</text>
</comment>
<proteinExistence type="predicted"/>
<organism evidence="1 2">
    <name type="scientific">Dolichospermum flos-aquae UHCC 0037</name>
    <dbReference type="NCBI Taxonomy" id="2590026"/>
    <lineage>
        <taxon>Bacteria</taxon>
        <taxon>Bacillati</taxon>
        <taxon>Cyanobacteriota</taxon>
        <taxon>Cyanophyceae</taxon>
        <taxon>Nostocales</taxon>
        <taxon>Aphanizomenonaceae</taxon>
        <taxon>Dolichospermum</taxon>
    </lineage>
</organism>
<evidence type="ECO:0000313" key="2">
    <source>
        <dbReference type="Proteomes" id="UP001517388"/>
    </source>
</evidence>
<accession>A0ACC7S3V8</accession>
<evidence type="ECO:0000313" key="1">
    <source>
        <dbReference type="EMBL" id="MTJ42499.1"/>
    </source>
</evidence>